<evidence type="ECO:0000313" key="2">
    <source>
        <dbReference type="Proteomes" id="UP000218811"/>
    </source>
</evidence>
<dbReference type="InterPro" id="IPR036291">
    <property type="entry name" value="NAD(P)-bd_dom_sf"/>
</dbReference>
<dbReference type="PANTHER" id="PTHR14097:SF8">
    <property type="entry name" value="NAD(P)-BINDING DOMAIN-CONTAINING PROTEIN"/>
    <property type="match status" value="1"/>
</dbReference>
<evidence type="ECO:0000313" key="1">
    <source>
        <dbReference type="EMBL" id="PCH44850.1"/>
    </source>
</evidence>
<name>A0A2H3JRQ9_WOLCO</name>
<sequence length="246" mass="27562">MRLLLTGVTGVAGLSIYRAALADPAISHITVLSRRPIPSWAVLPSDASSKTTTILHTDFLTYPPDLAKRLAENDACVWALGKSAVGMSEEEYTTMTHGFLMAAVRALHDAGVGEGREEGNSFRFVFISGESSDQTEKSQMMWARIKGRAEKDLIEFCKASAGMKAHVFRPAYFCPSPKYPQDRLHQRSFMYRTFDRVMPTIMSCVAPSMWTPVEDLSRFSVGLAKGRWPEQDLYRNSEMRELVKQI</sequence>
<dbReference type="EMBL" id="KB468168">
    <property type="protein sequence ID" value="PCH44850.1"/>
    <property type="molecule type" value="Genomic_DNA"/>
</dbReference>
<organism evidence="1 2">
    <name type="scientific">Wolfiporia cocos (strain MD-104)</name>
    <name type="common">Brown rot fungus</name>
    <dbReference type="NCBI Taxonomy" id="742152"/>
    <lineage>
        <taxon>Eukaryota</taxon>
        <taxon>Fungi</taxon>
        <taxon>Dikarya</taxon>
        <taxon>Basidiomycota</taxon>
        <taxon>Agaricomycotina</taxon>
        <taxon>Agaricomycetes</taxon>
        <taxon>Polyporales</taxon>
        <taxon>Phaeolaceae</taxon>
        <taxon>Wolfiporia</taxon>
    </lineage>
</organism>
<evidence type="ECO:0008006" key="3">
    <source>
        <dbReference type="Google" id="ProtNLM"/>
    </source>
</evidence>
<reference evidence="1 2" key="1">
    <citation type="journal article" date="2012" name="Science">
        <title>The Paleozoic origin of enzymatic lignin decomposition reconstructed from 31 fungal genomes.</title>
        <authorList>
            <person name="Floudas D."/>
            <person name="Binder M."/>
            <person name="Riley R."/>
            <person name="Barry K."/>
            <person name="Blanchette R.A."/>
            <person name="Henrissat B."/>
            <person name="Martinez A.T."/>
            <person name="Otillar R."/>
            <person name="Spatafora J.W."/>
            <person name="Yadav J.S."/>
            <person name="Aerts A."/>
            <person name="Benoit I."/>
            <person name="Boyd A."/>
            <person name="Carlson A."/>
            <person name="Copeland A."/>
            <person name="Coutinho P.M."/>
            <person name="de Vries R.P."/>
            <person name="Ferreira P."/>
            <person name="Findley K."/>
            <person name="Foster B."/>
            <person name="Gaskell J."/>
            <person name="Glotzer D."/>
            <person name="Gorecki P."/>
            <person name="Heitman J."/>
            <person name="Hesse C."/>
            <person name="Hori C."/>
            <person name="Igarashi K."/>
            <person name="Jurgens J.A."/>
            <person name="Kallen N."/>
            <person name="Kersten P."/>
            <person name="Kohler A."/>
            <person name="Kuees U."/>
            <person name="Kumar T.K.A."/>
            <person name="Kuo A."/>
            <person name="LaButti K."/>
            <person name="Larrondo L.F."/>
            <person name="Lindquist E."/>
            <person name="Ling A."/>
            <person name="Lombard V."/>
            <person name="Lucas S."/>
            <person name="Lundell T."/>
            <person name="Martin R."/>
            <person name="McLaughlin D.J."/>
            <person name="Morgenstern I."/>
            <person name="Morin E."/>
            <person name="Murat C."/>
            <person name="Nagy L.G."/>
            <person name="Nolan M."/>
            <person name="Ohm R.A."/>
            <person name="Patyshakuliyeva A."/>
            <person name="Rokas A."/>
            <person name="Ruiz-Duenas F.J."/>
            <person name="Sabat G."/>
            <person name="Salamov A."/>
            <person name="Samejima M."/>
            <person name="Schmutz J."/>
            <person name="Slot J.C."/>
            <person name="St John F."/>
            <person name="Stenlid J."/>
            <person name="Sun H."/>
            <person name="Sun S."/>
            <person name="Syed K."/>
            <person name="Tsang A."/>
            <person name="Wiebenga A."/>
            <person name="Young D."/>
            <person name="Pisabarro A."/>
            <person name="Eastwood D.C."/>
            <person name="Martin F."/>
            <person name="Cullen D."/>
            <person name="Grigoriev I.V."/>
            <person name="Hibbett D.S."/>
        </authorList>
    </citation>
    <scope>NUCLEOTIDE SEQUENCE [LARGE SCALE GENOMIC DNA]</scope>
    <source>
        <strain evidence="1 2">MD-104</strain>
    </source>
</reference>
<keyword evidence="2" id="KW-1185">Reference proteome</keyword>
<dbReference type="OMA" id="CGVEHPK"/>
<dbReference type="OrthoDB" id="9975943at2759"/>
<dbReference type="SUPFAM" id="SSF51735">
    <property type="entry name" value="NAD(P)-binding Rossmann-fold domains"/>
    <property type="match status" value="1"/>
</dbReference>
<accession>A0A2H3JRQ9</accession>
<dbReference type="PANTHER" id="PTHR14097">
    <property type="entry name" value="OXIDOREDUCTASE HTATIP2"/>
    <property type="match status" value="1"/>
</dbReference>
<gene>
    <name evidence="1" type="ORF">WOLCODRAFT_124211</name>
</gene>
<dbReference type="AlphaFoldDB" id="A0A2H3JRQ9"/>
<proteinExistence type="predicted"/>
<protein>
    <recommendedName>
        <fullName evidence="3">NAD(P)-binding domain-containing protein</fullName>
    </recommendedName>
</protein>
<dbReference type="Proteomes" id="UP000218811">
    <property type="component" value="Unassembled WGS sequence"/>
</dbReference>
<dbReference type="Gene3D" id="3.40.50.720">
    <property type="entry name" value="NAD(P)-binding Rossmann-like Domain"/>
    <property type="match status" value="1"/>
</dbReference>